<reference evidence="1" key="1">
    <citation type="submission" date="2022-10" db="EMBL/GenBank/DDBJ databases">
        <title>Roseovarius pelagicus sp. nov., isolated from Arctic seawater.</title>
        <authorList>
            <person name="Hong Y.W."/>
            <person name="Hwang C.Y."/>
        </authorList>
    </citation>
    <scope>NUCLEOTIDE SEQUENCE</scope>
    <source>
        <strain evidence="1">HL-MP18</strain>
    </source>
</reference>
<organism evidence="1 2">
    <name type="scientific">Roseovarius pelagicus</name>
    <dbReference type="NCBI Taxonomy" id="2980108"/>
    <lineage>
        <taxon>Bacteria</taxon>
        <taxon>Pseudomonadati</taxon>
        <taxon>Pseudomonadota</taxon>
        <taxon>Alphaproteobacteria</taxon>
        <taxon>Rhodobacterales</taxon>
        <taxon>Roseobacteraceae</taxon>
        <taxon>Roseovarius</taxon>
    </lineage>
</organism>
<dbReference type="Gene3D" id="3.30.2000.30">
    <property type="match status" value="1"/>
</dbReference>
<evidence type="ECO:0000313" key="1">
    <source>
        <dbReference type="EMBL" id="UXX81638.1"/>
    </source>
</evidence>
<evidence type="ECO:0000313" key="2">
    <source>
        <dbReference type="Proteomes" id="UP001064087"/>
    </source>
</evidence>
<accession>A0ABY6D6B2</accession>
<name>A0ABY6D6B2_9RHOB</name>
<dbReference type="RefSeq" id="WP_263046811.1">
    <property type="nucleotide sequence ID" value="NZ_CP106738.1"/>
</dbReference>
<dbReference type="Pfam" id="PF11367">
    <property type="entry name" value="Tail_completion_gp17"/>
    <property type="match status" value="1"/>
</dbReference>
<sequence>MSYAASAALQAAIYGRLTSDAAIGALVGDAIYDALPAGPLPDTYVALGPEDVRDRSDASGGGAWHRFIISVVTEEAGFHAAKTLAAAIGDALVDASLVLDRGRLVGLHFHRARAKRESGGQTRRIDLTFRARVDDMDIV</sequence>
<proteinExistence type="predicted"/>
<keyword evidence="2" id="KW-1185">Reference proteome</keyword>
<dbReference type="InterPro" id="IPR053745">
    <property type="entry name" value="Viral_Tail_Comp_sf"/>
</dbReference>
<dbReference type="InterPro" id="IPR021508">
    <property type="entry name" value="Gp17-like"/>
</dbReference>
<dbReference type="Proteomes" id="UP001064087">
    <property type="component" value="Chromosome"/>
</dbReference>
<dbReference type="EMBL" id="CP106738">
    <property type="protein sequence ID" value="UXX81638.1"/>
    <property type="molecule type" value="Genomic_DNA"/>
</dbReference>
<gene>
    <name evidence="1" type="ORF">N7U68_10860</name>
</gene>
<protein>
    <submittedName>
        <fullName evidence="1">DUF3168 domain-containing protein</fullName>
    </submittedName>
</protein>